<evidence type="ECO:0000256" key="7">
    <source>
        <dbReference type="ARBA" id="ARBA00023187"/>
    </source>
</evidence>
<dbReference type="InterPro" id="IPR047242">
    <property type="entry name" value="CDC5L/Cef1"/>
</dbReference>
<dbReference type="PROSITE" id="PS50090">
    <property type="entry name" value="MYB_LIKE"/>
    <property type="match status" value="2"/>
</dbReference>
<dbReference type="PANTHER" id="PTHR45885:SF1">
    <property type="entry name" value="CELL DIVISION CYCLE 5-LIKE PROTEIN"/>
    <property type="match status" value="1"/>
</dbReference>
<feature type="compositionally biased region" description="Basic and acidic residues" evidence="10">
    <location>
        <begin position="504"/>
        <end position="518"/>
    </location>
</feature>
<reference evidence="13 14" key="1">
    <citation type="submission" date="2022-01" db="EMBL/GenBank/DDBJ databases">
        <title>A chromosomal length assembly of Cordylochernes scorpioides.</title>
        <authorList>
            <person name="Zeh D."/>
            <person name="Zeh J."/>
        </authorList>
    </citation>
    <scope>NUCLEOTIDE SEQUENCE [LARGE SCALE GENOMIC DNA]</scope>
    <source>
        <strain evidence="13">IN4F17</strain>
        <tissue evidence="13">Whole Body</tissue>
    </source>
</reference>
<keyword evidence="7" id="KW-0508">mRNA splicing</keyword>
<dbReference type="InterPro" id="IPR001005">
    <property type="entry name" value="SANT/Myb"/>
</dbReference>
<evidence type="ECO:0000256" key="4">
    <source>
        <dbReference type="ARBA" id="ARBA00022728"/>
    </source>
</evidence>
<evidence type="ECO:0000313" key="14">
    <source>
        <dbReference type="Proteomes" id="UP001235939"/>
    </source>
</evidence>
<evidence type="ECO:0000256" key="3">
    <source>
        <dbReference type="ARBA" id="ARBA00022664"/>
    </source>
</evidence>
<feature type="compositionally biased region" description="Low complexity" evidence="10">
    <location>
        <begin position="341"/>
        <end position="351"/>
    </location>
</feature>
<keyword evidence="14" id="KW-1185">Reference proteome</keyword>
<name>A0ABY6L2J8_9ARAC</name>
<feature type="coiled-coil region" evidence="9">
    <location>
        <begin position="626"/>
        <end position="734"/>
    </location>
</feature>
<dbReference type="InterPro" id="IPR017930">
    <property type="entry name" value="Myb_dom"/>
</dbReference>
<organism evidence="13 14">
    <name type="scientific">Cordylochernes scorpioides</name>
    <dbReference type="NCBI Taxonomy" id="51811"/>
    <lineage>
        <taxon>Eukaryota</taxon>
        <taxon>Metazoa</taxon>
        <taxon>Ecdysozoa</taxon>
        <taxon>Arthropoda</taxon>
        <taxon>Chelicerata</taxon>
        <taxon>Arachnida</taxon>
        <taxon>Pseudoscorpiones</taxon>
        <taxon>Cheliferoidea</taxon>
        <taxon>Chernetidae</taxon>
        <taxon>Cordylochernes</taxon>
    </lineage>
</organism>
<feature type="domain" description="Myb-like" evidence="11">
    <location>
        <begin position="55"/>
        <end position="104"/>
    </location>
</feature>
<evidence type="ECO:0000256" key="10">
    <source>
        <dbReference type="SAM" id="MobiDB-lite"/>
    </source>
</evidence>
<dbReference type="PROSITE" id="PS51294">
    <property type="entry name" value="HTH_MYB"/>
    <property type="match status" value="2"/>
</dbReference>
<dbReference type="Proteomes" id="UP001235939">
    <property type="component" value="Chromosome 13"/>
</dbReference>
<gene>
    <name evidence="13" type="ORF">LAZ67_13000013</name>
</gene>
<dbReference type="Pfam" id="PF11831">
    <property type="entry name" value="Myb_Cef"/>
    <property type="match status" value="2"/>
</dbReference>
<dbReference type="Pfam" id="PF13921">
    <property type="entry name" value="Myb_DNA-bind_6"/>
    <property type="match status" value="1"/>
</dbReference>
<dbReference type="Gene3D" id="1.10.10.60">
    <property type="entry name" value="Homeodomain-like"/>
    <property type="match status" value="2"/>
</dbReference>
<evidence type="ECO:0000259" key="12">
    <source>
        <dbReference type="PROSITE" id="PS51294"/>
    </source>
</evidence>
<feature type="region of interest" description="Disordered" evidence="10">
    <location>
        <begin position="441"/>
        <end position="555"/>
    </location>
</feature>
<dbReference type="PANTHER" id="PTHR45885">
    <property type="entry name" value="CELL DIVISION CYCLE 5-LIKE PROTEIN"/>
    <property type="match status" value="1"/>
</dbReference>
<sequence length="749" mass="85454">MPRILIKGGVWRNTEDEILKAAVMKYGKNQWSRIASLLHRKSAKQCKARWYEWLDPSIKKTEWTREEEVKLLHLAKLMPTQWRTIAPIIGRTAAQCLEHYEYLLDQAQRKEADGTQSDFDDPRKLKPGEIDPNPETKPARPDPKDMDEDELEMLSEARARLANTQGKKAKRKAREKQLEEARRLASLQKRRELRMAGIELEPRRKRKMGVDYNAEIPFAKKPVPGFYDTSEETYEPTEPDFKRLRQQTMDGELRSEREERERRKDKAKLKKRKEDDMPSMLSGHLAAPLTKRSKLVLLAPQVSDAELEQVSKLGKVNDTIRELVEGSDKTTDRLLSDYSLPTPTAVRTPAPTQDPIMIGAHDIMALTHTDTPLKGGVNTPLHNPDFSCITPRRDMVQTPNLVLASPFHTLHGSVAGGTPLMTPGGKIPEDATPLCDKLNINPGDQASFGDFPSRPGDQKAQLRSMLSSKLPQPKDDYEIVLPEEEEQEGGAGRAGEQVEDQADLDARQEAARQAERRRQSQAVQRELPRPQEINTSILRPTSGADLHNPTAGKHRRSDAIAYLEKHPYQQVEEKDIEQAKAVLRAEMEVMKEAMAHGDLSLAAYTQVWEECQAQVLFLPRQNRYTRANLASKKDQIESQKNRLEVNRSHMTAEAKRAGKLEKKLRVLTGGYQMRAQALAKQHQELLEQKDQLVLERNTLDRLQAHEDNAITKRLESLKEDVNRQVERERVLQKRFSDNLTKLESLKRAK</sequence>
<evidence type="ECO:0000256" key="8">
    <source>
        <dbReference type="ARBA" id="ARBA00023242"/>
    </source>
</evidence>
<keyword evidence="4" id="KW-0747">Spliceosome</keyword>
<feature type="region of interest" description="Disordered" evidence="10">
    <location>
        <begin position="111"/>
        <end position="147"/>
    </location>
</feature>
<dbReference type="InterPro" id="IPR047240">
    <property type="entry name" value="SANT_CDC5L_II"/>
</dbReference>
<feature type="domain" description="HTH myb-type" evidence="12">
    <location>
        <begin position="59"/>
        <end position="108"/>
    </location>
</feature>
<evidence type="ECO:0000256" key="5">
    <source>
        <dbReference type="ARBA" id="ARBA00022737"/>
    </source>
</evidence>
<dbReference type="EMBL" id="CP092875">
    <property type="protein sequence ID" value="UYV75371.1"/>
    <property type="molecule type" value="Genomic_DNA"/>
</dbReference>
<evidence type="ECO:0000256" key="2">
    <source>
        <dbReference type="ARBA" id="ARBA00010506"/>
    </source>
</evidence>
<evidence type="ECO:0000256" key="6">
    <source>
        <dbReference type="ARBA" id="ARBA00023125"/>
    </source>
</evidence>
<dbReference type="InterPro" id="IPR009057">
    <property type="entry name" value="Homeodomain-like_sf"/>
</dbReference>
<feature type="domain" description="HTH myb-type" evidence="12">
    <location>
        <begin position="1"/>
        <end position="58"/>
    </location>
</feature>
<feature type="region of interest" description="Disordered" evidence="10">
    <location>
        <begin position="223"/>
        <end position="286"/>
    </location>
</feature>
<evidence type="ECO:0000313" key="13">
    <source>
        <dbReference type="EMBL" id="UYV75371.1"/>
    </source>
</evidence>
<keyword evidence="5" id="KW-0677">Repeat</keyword>
<feature type="domain" description="Myb-like" evidence="11">
    <location>
        <begin position="3"/>
        <end position="54"/>
    </location>
</feature>
<keyword evidence="6" id="KW-0238">DNA-binding</keyword>
<dbReference type="CDD" id="cd00167">
    <property type="entry name" value="SANT"/>
    <property type="match status" value="1"/>
</dbReference>
<evidence type="ECO:0000259" key="11">
    <source>
        <dbReference type="PROSITE" id="PS50090"/>
    </source>
</evidence>
<feature type="compositionally biased region" description="Acidic residues" evidence="10">
    <location>
        <begin position="229"/>
        <end position="238"/>
    </location>
</feature>
<evidence type="ECO:0000256" key="1">
    <source>
        <dbReference type="ARBA" id="ARBA00004123"/>
    </source>
</evidence>
<comment type="subcellular location">
    <subcellularLocation>
        <location evidence="1">Nucleus</location>
    </subcellularLocation>
</comment>
<feature type="compositionally biased region" description="Basic and acidic residues" evidence="10">
    <location>
        <begin position="251"/>
        <end position="264"/>
    </location>
</feature>
<accession>A0ABY6L2J8</accession>
<dbReference type="CDD" id="cd11659">
    <property type="entry name" value="SANT_CDC5_II"/>
    <property type="match status" value="1"/>
</dbReference>
<dbReference type="SMART" id="SM00717">
    <property type="entry name" value="SANT"/>
    <property type="match status" value="2"/>
</dbReference>
<feature type="region of interest" description="Disordered" evidence="10">
    <location>
        <begin position="334"/>
        <end position="354"/>
    </location>
</feature>
<evidence type="ECO:0000256" key="9">
    <source>
        <dbReference type="SAM" id="Coils"/>
    </source>
</evidence>
<keyword evidence="9" id="KW-0175">Coiled coil</keyword>
<comment type="similarity">
    <text evidence="2">Belongs to the CEF1 family.</text>
</comment>
<keyword evidence="8" id="KW-0539">Nucleus</keyword>
<dbReference type="SUPFAM" id="SSF46689">
    <property type="entry name" value="Homeodomain-like"/>
    <property type="match status" value="1"/>
</dbReference>
<dbReference type="InterPro" id="IPR021786">
    <property type="entry name" value="Cdc5p/Cef1_C"/>
</dbReference>
<keyword evidence="3" id="KW-0507">mRNA processing</keyword>
<proteinExistence type="inferred from homology"/>
<feature type="compositionally biased region" description="Basic and acidic residues" evidence="10">
    <location>
        <begin position="120"/>
        <end position="129"/>
    </location>
</feature>
<protein>
    <submittedName>
        <fullName evidence="13">CDC5L</fullName>
    </submittedName>
</protein>